<evidence type="ECO:0000256" key="1">
    <source>
        <dbReference type="SAM" id="Phobius"/>
    </source>
</evidence>
<keyword evidence="1" id="KW-0472">Membrane</keyword>
<evidence type="ECO:0000313" key="2">
    <source>
        <dbReference type="EMBL" id="GFS91882.1"/>
    </source>
</evidence>
<keyword evidence="3" id="KW-1185">Reference proteome</keyword>
<protein>
    <submittedName>
        <fullName evidence="2">Uncharacterized protein</fullName>
    </submittedName>
</protein>
<accession>A0A8X6N3A9</accession>
<dbReference type="EMBL" id="BMAW01004986">
    <property type="protein sequence ID" value="GFS91882.1"/>
    <property type="molecule type" value="Genomic_DNA"/>
</dbReference>
<dbReference type="AlphaFoldDB" id="A0A8X6N3A9"/>
<feature type="transmembrane region" description="Helical" evidence="1">
    <location>
        <begin position="20"/>
        <end position="41"/>
    </location>
</feature>
<evidence type="ECO:0000313" key="3">
    <source>
        <dbReference type="Proteomes" id="UP000887013"/>
    </source>
</evidence>
<gene>
    <name evidence="2" type="ORF">NPIL_451551</name>
</gene>
<keyword evidence="1" id="KW-1133">Transmembrane helix</keyword>
<feature type="non-terminal residue" evidence="2">
    <location>
        <position position="1"/>
    </location>
</feature>
<proteinExistence type="predicted"/>
<comment type="caution">
    <text evidence="2">The sequence shown here is derived from an EMBL/GenBank/DDBJ whole genome shotgun (WGS) entry which is preliminary data.</text>
</comment>
<sequence length="55" mass="6147">KVISTGIGGYIMSEYGGRVAFRMLGSMAAIYALVYGTYLSFEYLRKKKKNSNRVS</sequence>
<reference evidence="2" key="1">
    <citation type="submission" date="2020-08" db="EMBL/GenBank/DDBJ databases">
        <title>Multicomponent nature underlies the extraordinary mechanical properties of spider dragline silk.</title>
        <authorList>
            <person name="Kono N."/>
            <person name="Nakamura H."/>
            <person name="Mori M."/>
            <person name="Yoshida Y."/>
            <person name="Ohtoshi R."/>
            <person name="Malay A.D."/>
            <person name="Moran D.A.P."/>
            <person name="Tomita M."/>
            <person name="Numata K."/>
            <person name="Arakawa K."/>
        </authorList>
    </citation>
    <scope>NUCLEOTIDE SEQUENCE</scope>
</reference>
<name>A0A8X6N3A9_NEPPI</name>
<keyword evidence="1" id="KW-0812">Transmembrane</keyword>
<dbReference type="Proteomes" id="UP000887013">
    <property type="component" value="Unassembled WGS sequence"/>
</dbReference>
<organism evidence="2 3">
    <name type="scientific">Nephila pilipes</name>
    <name type="common">Giant wood spider</name>
    <name type="synonym">Nephila maculata</name>
    <dbReference type="NCBI Taxonomy" id="299642"/>
    <lineage>
        <taxon>Eukaryota</taxon>
        <taxon>Metazoa</taxon>
        <taxon>Ecdysozoa</taxon>
        <taxon>Arthropoda</taxon>
        <taxon>Chelicerata</taxon>
        <taxon>Arachnida</taxon>
        <taxon>Araneae</taxon>
        <taxon>Araneomorphae</taxon>
        <taxon>Entelegynae</taxon>
        <taxon>Araneoidea</taxon>
        <taxon>Nephilidae</taxon>
        <taxon>Nephila</taxon>
    </lineage>
</organism>